<organism evidence="4 5">
    <name type="scientific">Ramphastos sulfuratus</name>
    <dbReference type="NCBI Taxonomy" id="322582"/>
    <lineage>
        <taxon>Eukaryota</taxon>
        <taxon>Metazoa</taxon>
        <taxon>Chordata</taxon>
        <taxon>Craniata</taxon>
        <taxon>Vertebrata</taxon>
        <taxon>Euteleostomi</taxon>
        <taxon>Archelosauria</taxon>
        <taxon>Archosauria</taxon>
        <taxon>Dinosauria</taxon>
        <taxon>Saurischia</taxon>
        <taxon>Theropoda</taxon>
        <taxon>Coelurosauria</taxon>
        <taxon>Aves</taxon>
        <taxon>Neognathae</taxon>
        <taxon>Neoaves</taxon>
        <taxon>Telluraves</taxon>
        <taxon>Coraciimorphae</taxon>
        <taxon>Piciformes</taxon>
        <taxon>Ramphastidae</taxon>
        <taxon>Ramphastos</taxon>
    </lineage>
</organism>
<keyword evidence="1" id="KW-0677">Repeat</keyword>
<dbReference type="InterPro" id="IPR016024">
    <property type="entry name" value="ARM-type_fold"/>
</dbReference>
<dbReference type="AlphaFoldDB" id="A0A852CAU6"/>
<dbReference type="InterPro" id="IPR043195">
    <property type="entry name" value="TTC12"/>
</dbReference>
<sequence length="683" mass="73922">LANLVQDLSSADSAVKAKAIAEAEKRLHDQAASKEGESRTGVDRTVINTGPPVGAFPCFAFLAGLEKDAKERAQQRQRNELLANALKEKGNEAFRKGDYATAVESYTEGLEKLKDKQELYTNRAQARLKLQQYEEAIGDCEWALKCNEKCPKAYFLMGKAHLALQHYSESRQCYQKMLQTAPQKQSLFKDCMNEVNLEEKRMKAEERAMEEAESGKLPAVTIRELLQRLNRPDQDILYYAGGIRLLAAAVKGCTEQTLFRTNNGFSLLRDNEAVRRSFCAEGRSSAELDLAVSLLWLWQAVCTGNEANQHLLLTDPDVKAELPKLLSSGVAEIQKETLALISLCSENECGRRLLGKHQDLTSWLQVLMGFVCHSDARAGSAMGILSALAAEESCWYGRSQLLYSCSDSVLPLFSSQASAKLVNQAALARCVGIVGSLCAAVGIRVQLAECRECWQACLQLLDQHLSSPPQLQECSFAVLGLMMNLLLESNVVIQGLALDITGRCMALLGHKDGGIVTRATGVLSRVLAAAPGAVEAAVAGGVVKQMGRICKAGGEIPSSYALKTLCICTRSSRQAQEDLVKADKGKVLLKLLDSGNETTVGNAAFCLGQCLAVPGAAKSLLGTNVVMTLLRHAGGDAARTSVQENSAIALGKLCVAEPRHLLQLRKLHGLTILSSSMKHLQSS</sequence>
<dbReference type="Proteomes" id="UP000611227">
    <property type="component" value="Unassembled WGS sequence"/>
</dbReference>
<dbReference type="InterPro" id="IPR013105">
    <property type="entry name" value="TPR_2"/>
</dbReference>
<accession>A0A852CAU6</accession>
<dbReference type="SUPFAM" id="SSF48452">
    <property type="entry name" value="TPR-like"/>
    <property type="match status" value="1"/>
</dbReference>
<feature type="repeat" description="TPR" evidence="3">
    <location>
        <begin position="151"/>
        <end position="184"/>
    </location>
</feature>
<dbReference type="PROSITE" id="PS50005">
    <property type="entry name" value="TPR"/>
    <property type="match status" value="1"/>
</dbReference>
<dbReference type="Gene3D" id="1.25.40.10">
    <property type="entry name" value="Tetratricopeptide repeat domain"/>
    <property type="match status" value="1"/>
</dbReference>
<evidence type="ECO:0000256" key="2">
    <source>
        <dbReference type="ARBA" id="ARBA00022803"/>
    </source>
</evidence>
<dbReference type="Pfam" id="PF13432">
    <property type="entry name" value="TPR_16"/>
    <property type="match status" value="1"/>
</dbReference>
<dbReference type="PANTHER" id="PTHR46540:SF1">
    <property type="entry name" value="TETRATRICOPEPTIDE REPEAT PROTEIN 12"/>
    <property type="match status" value="1"/>
</dbReference>
<reference evidence="4" key="1">
    <citation type="submission" date="2019-09" db="EMBL/GenBank/DDBJ databases">
        <title>Bird 10,000 Genomes (B10K) Project - Family phase.</title>
        <authorList>
            <person name="Zhang G."/>
        </authorList>
    </citation>
    <scope>NUCLEOTIDE SEQUENCE</scope>
    <source>
        <strain evidence="4">B10K-DU-001-30</strain>
        <tissue evidence="4">Muscle</tissue>
    </source>
</reference>
<evidence type="ECO:0000256" key="1">
    <source>
        <dbReference type="ARBA" id="ARBA00022737"/>
    </source>
</evidence>
<evidence type="ECO:0000313" key="4">
    <source>
        <dbReference type="EMBL" id="NXP76726.1"/>
    </source>
</evidence>
<dbReference type="InterPro" id="IPR011990">
    <property type="entry name" value="TPR-like_helical_dom_sf"/>
</dbReference>
<dbReference type="Pfam" id="PF07719">
    <property type="entry name" value="TPR_2"/>
    <property type="match status" value="1"/>
</dbReference>
<protein>
    <submittedName>
        <fullName evidence="4">TTC12 protein</fullName>
    </submittedName>
</protein>
<evidence type="ECO:0000313" key="5">
    <source>
        <dbReference type="Proteomes" id="UP000611227"/>
    </source>
</evidence>
<keyword evidence="5" id="KW-1185">Reference proteome</keyword>
<gene>
    <name evidence="4" type="primary">Ttc12</name>
    <name evidence="4" type="ORF">RAMSUL_R05026</name>
</gene>
<feature type="non-terminal residue" evidence="4">
    <location>
        <position position="1"/>
    </location>
</feature>
<name>A0A852CAU6_9PICI</name>
<dbReference type="GO" id="GO:0005737">
    <property type="term" value="C:cytoplasm"/>
    <property type="evidence" value="ECO:0007669"/>
    <property type="project" value="TreeGrafter"/>
</dbReference>
<dbReference type="InterPro" id="IPR019734">
    <property type="entry name" value="TPR_rpt"/>
</dbReference>
<dbReference type="SUPFAM" id="SSF48371">
    <property type="entry name" value="ARM repeat"/>
    <property type="match status" value="1"/>
</dbReference>
<dbReference type="GO" id="GO:0005813">
    <property type="term" value="C:centrosome"/>
    <property type="evidence" value="ECO:0007669"/>
    <property type="project" value="TreeGrafter"/>
</dbReference>
<dbReference type="GO" id="GO:0007288">
    <property type="term" value="P:sperm axoneme assembly"/>
    <property type="evidence" value="ECO:0007669"/>
    <property type="project" value="TreeGrafter"/>
</dbReference>
<proteinExistence type="predicted"/>
<evidence type="ECO:0000256" key="3">
    <source>
        <dbReference type="PROSITE-ProRule" id="PRU00339"/>
    </source>
</evidence>
<comment type="caution">
    <text evidence="4">The sequence shown here is derived from an EMBL/GenBank/DDBJ whole genome shotgun (WGS) entry which is preliminary data.</text>
</comment>
<feature type="non-terminal residue" evidence="4">
    <location>
        <position position="683"/>
    </location>
</feature>
<keyword evidence="2 3" id="KW-0802">TPR repeat</keyword>
<dbReference type="GO" id="GO:0070286">
    <property type="term" value="P:axonemal dynein complex assembly"/>
    <property type="evidence" value="ECO:0007669"/>
    <property type="project" value="TreeGrafter"/>
</dbReference>
<dbReference type="Gene3D" id="1.25.10.10">
    <property type="entry name" value="Leucine-rich Repeat Variant"/>
    <property type="match status" value="2"/>
</dbReference>
<dbReference type="SMART" id="SM00028">
    <property type="entry name" value="TPR"/>
    <property type="match status" value="3"/>
</dbReference>
<dbReference type="EMBL" id="WBNM01024477">
    <property type="protein sequence ID" value="NXP76726.1"/>
    <property type="molecule type" value="Genomic_DNA"/>
</dbReference>
<dbReference type="InterPro" id="IPR011989">
    <property type="entry name" value="ARM-like"/>
</dbReference>
<dbReference type="PANTHER" id="PTHR46540">
    <property type="entry name" value="TETRATRICOPEPTIDE REPEAT PROTEIN 12"/>
    <property type="match status" value="1"/>
</dbReference>